<evidence type="ECO:0000256" key="5">
    <source>
        <dbReference type="PIRNR" id="PIRNR005096"/>
    </source>
</evidence>
<dbReference type="PIRSF" id="PIRSF005096">
    <property type="entry name" value="GALM"/>
    <property type="match status" value="1"/>
</dbReference>
<dbReference type="Proteomes" id="UP000756710">
    <property type="component" value="Unassembled WGS sequence"/>
</dbReference>
<dbReference type="GO" id="GO:0033499">
    <property type="term" value="P:galactose catabolic process via UDP-galactose, Leloir pathway"/>
    <property type="evidence" value="ECO:0007669"/>
    <property type="project" value="TreeGrafter"/>
</dbReference>
<keyword evidence="11" id="KW-1185">Reference proteome</keyword>
<dbReference type="AlphaFoldDB" id="A0A061A4K9"/>
<dbReference type="SUPFAM" id="SSF74650">
    <property type="entry name" value="Galactose mutarotase-like"/>
    <property type="match status" value="1"/>
</dbReference>
<protein>
    <recommendedName>
        <fullName evidence="5">Aldose 1-epimerase</fullName>
        <ecNumber evidence="5">5.1.3.3</ecNumber>
    </recommendedName>
</protein>
<feature type="active site" description="Proton acceptor" evidence="6">
    <location>
        <position position="313"/>
    </location>
</feature>
<dbReference type="EMBL" id="LK022848">
    <property type="protein sequence ID" value="CDR17758.1"/>
    <property type="molecule type" value="Genomic_DNA"/>
</dbReference>
<proteinExistence type="inferred from homology"/>
<dbReference type="NCBIfam" id="NF008277">
    <property type="entry name" value="PRK11055.1"/>
    <property type="match status" value="1"/>
</dbReference>
<evidence type="ECO:0000256" key="3">
    <source>
        <dbReference type="ARBA" id="ARBA00023235"/>
    </source>
</evidence>
<dbReference type="PANTHER" id="PTHR10091:SF0">
    <property type="entry name" value="GALACTOSE MUTAROTASE"/>
    <property type="match status" value="1"/>
</dbReference>
<keyword evidence="3 5" id="KW-0413">Isomerase</keyword>
<dbReference type="InterPro" id="IPR014718">
    <property type="entry name" value="GH-type_carb-bd"/>
</dbReference>
<evidence type="ECO:0000256" key="2">
    <source>
        <dbReference type="ARBA" id="ARBA00006206"/>
    </source>
</evidence>
<feature type="binding site" evidence="8">
    <location>
        <begin position="173"/>
        <end position="175"/>
    </location>
    <ligand>
        <name>beta-D-galactose</name>
        <dbReference type="ChEBI" id="CHEBI:27667"/>
    </ligand>
</feature>
<dbReference type="HOGENOM" id="CLU_031753_2_0_11"/>
<dbReference type="EC" id="5.1.3.3" evidence="5"/>
<feature type="binding site" evidence="7">
    <location>
        <position position="250"/>
    </location>
    <ligand>
        <name>beta-D-galactose</name>
        <dbReference type="ChEBI" id="CHEBI:27667"/>
    </ligand>
</feature>
<evidence type="ECO:0000256" key="1">
    <source>
        <dbReference type="ARBA" id="ARBA00005028"/>
    </source>
</evidence>
<comment type="similarity">
    <text evidence="2 5">Belongs to the aldose epimerase family.</text>
</comment>
<sequence>MSGEIQQTMDGFPVRIVTLENEHCKAVLTDLGARLLEFHVPDRDGVMADVVLGRPSLREAFEDRSYMGATAGRYAGRIAAGRFTLDGAEYQLATNEGVNHLHGGERGFDQYAWSTVRHPGEEAVSFHRQSGDGEEGFPGTLDTRVTYRLEGNSLRITMTATTDRPTIVRLVHHSYWNLGGHDSGTVLDHVLQLDSSHYVPVDEELIPDGEVRPVEGNPYDFRTPKPIGKDNALIENTGAGRVAAGSAGYDDIWALDGSGMRVVGSLTDPASGRSLELATNQRGLCVYAGGYLAGEPAKGDLDAYPAFAGVTLETTGFPDDINIPHFPSPVLRPGEVYTNDMRLTFTAR</sequence>
<dbReference type="Pfam" id="PF01263">
    <property type="entry name" value="Aldose_epim"/>
    <property type="match status" value="1"/>
</dbReference>
<evidence type="ECO:0000313" key="11">
    <source>
        <dbReference type="Proteomes" id="UP000756710"/>
    </source>
</evidence>
<feature type="active site" description="Proton donor" evidence="6">
    <location>
        <position position="173"/>
    </location>
</feature>
<dbReference type="EMBL" id="JAGGLR010000012">
    <property type="protein sequence ID" value="MBP2063650.1"/>
    <property type="molecule type" value="Genomic_DNA"/>
</dbReference>
<dbReference type="InterPro" id="IPR011013">
    <property type="entry name" value="Gal_mutarotase_sf_dom"/>
</dbReference>
<dbReference type="RefSeq" id="WP_052701913.1">
    <property type="nucleotide sequence ID" value="NZ_BAABDR010000100.1"/>
</dbReference>
<reference evidence="9" key="1">
    <citation type="submission" date="2014-05" db="EMBL/GenBank/DDBJ databases">
        <authorList>
            <person name="Horn Fabian"/>
        </authorList>
    </citation>
    <scope>NUCLEOTIDE SEQUENCE</scope>
</reference>
<dbReference type="GO" id="GO:0030246">
    <property type="term" value="F:carbohydrate binding"/>
    <property type="evidence" value="ECO:0007669"/>
    <property type="project" value="InterPro"/>
</dbReference>
<dbReference type="CDD" id="cd09019">
    <property type="entry name" value="galactose_mutarotase_like"/>
    <property type="match status" value="1"/>
</dbReference>
<evidence type="ECO:0000313" key="9">
    <source>
        <dbReference type="EMBL" id="CDR17758.1"/>
    </source>
</evidence>
<name>A0A061A4K9_9ACTN</name>
<dbReference type="InterPro" id="IPR015443">
    <property type="entry name" value="Aldose_1-epimerase"/>
</dbReference>
<dbReference type="UniPathway" id="UPA00242"/>
<dbReference type="GO" id="GO:0004034">
    <property type="term" value="F:aldose 1-epimerase activity"/>
    <property type="evidence" value="ECO:0007669"/>
    <property type="project" value="UniProtKB-EC"/>
</dbReference>
<comment type="catalytic activity">
    <reaction evidence="5">
        <text>alpha-D-glucose = beta-D-glucose</text>
        <dbReference type="Rhea" id="RHEA:10264"/>
        <dbReference type="ChEBI" id="CHEBI:15903"/>
        <dbReference type="ChEBI" id="CHEBI:17925"/>
        <dbReference type="EC" id="5.1.3.3"/>
    </reaction>
</comment>
<evidence type="ECO:0000256" key="4">
    <source>
        <dbReference type="ARBA" id="ARBA00023277"/>
    </source>
</evidence>
<gene>
    <name evidence="10" type="ORF">J2Z30_004671</name>
    <name evidence="9" type="ORF">SIRAN9733</name>
</gene>
<accession>A0A061A4K9</accession>
<dbReference type="InterPro" id="IPR047215">
    <property type="entry name" value="Galactose_mutarotase-like"/>
</dbReference>
<dbReference type="Gene3D" id="2.70.98.10">
    <property type="match status" value="1"/>
</dbReference>
<organism evidence="9">
    <name type="scientific">Streptomyces iranensis</name>
    <dbReference type="NCBI Taxonomy" id="576784"/>
    <lineage>
        <taxon>Bacteria</taxon>
        <taxon>Bacillati</taxon>
        <taxon>Actinomycetota</taxon>
        <taxon>Actinomycetes</taxon>
        <taxon>Kitasatosporales</taxon>
        <taxon>Streptomycetaceae</taxon>
        <taxon>Streptomyces</taxon>
        <taxon>Streptomyces violaceusniger group</taxon>
    </lineage>
</organism>
<comment type="pathway">
    <text evidence="1 5">Carbohydrate metabolism; hexose metabolism.</text>
</comment>
<dbReference type="PANTHER" id="PTHR10091">
    <property type="entry name" value="ALDOSE-1-EPIMERASE"/>
    <property type="match status" value="1"/>
</dbReference>
<evidence type="ECO:0000256" key="7">
    <source>
        <dbReference type="PIRSR" id="PIRSR005096-2"/>
    </source>
</evidence>
<reference evidence="10 11" key="2">
    <citation type="submission" date="2021-03" db="EMBL/GenBank/DDBJ databases">
        <title>Genomic Encyclopedia of Type Strains, Phase IV (KMG-IV): sequencing the most valuable type-strain genomes for metagenomic binning, comparative biology and taxonomic classification.</title>
        <authorList>
            <person name="Goeker M."/>
        </authorList>
    </citation>
    <scope>NUCLEOTIDE SEQUENCE [LARGE SCALE GENOMIC DNA]</scope>
    <source>
        <strain evidence="10 11">DSM 41954</strain>
    </source>
</reference>
<evidence type="ECO:0000256" key="6">
    <source>
        <dbReference type="PIRSR" id="PIRSR005096-1"/>
    </source>
</evidence>
<evidence type="ECO:0000256" key="8">
    <source>
        <dbReference type="PIRSR" id="PIRSR005096-3"/>
    </source>
</evidence>
<dbReference type="InterPro" id="IPR008183">
    <property type="entry name" value="Aldose_1/G6P_1-epimerase"/>
</dbReference>
<evidence type="ECO:0000313" key="10">
    <source>
        <dbReference type="EMBL" id="MBP2063650.1"/>
    </source>
</evidence>
<keyword evidence="4 5" id="KW-0119">Carbohydrate metabolism</keyword>
<dbReference type="GO" id="GO:0006006">
    <property type="term" value="P:glucose metabolic process"/>
    <property type="evidence" value="ECO:0007669"/>
    <property type="project" value="TreeGrafter"/>
</dbReference>